<accession>A0AC35TSC9</accession>
<name>A0AC35TSC9_9BILA</name>
<protein>
    <submittedName>
        <fullName evidence="2">Protein ovo</fullName>
    </submittedName>
</protein>
<proteinExistence type="predicted"/>
<evidence type="ECO:0000313" key="2">
    <source>
        <dbReference type="WBParaSite" id="RSKR_0000351000.1"/>
    </source>
</evidence>
<dbReference type="Proteomes" id="UP000095286">
    <property type="component" value="Unplaced"/>
</dbReference>
<dbReference type="WBParaSite" id="RSKR_0000351000.1">
    <property type="protein sequence ID" value="RSKR_0000351000.1"/>
    <property type="gene ID" value="RSKR_0000351000"/>
</dbReference>
<sequence>MNPYPIMPFPQFNNNGGVSFNDKIFNHFMDKVDENTKQKVAEQNVSNKNSFMIKSLLSSLVEKDGACNEEAVNMVKREMCESPHNNSVIPVATQLPYFPVAQSTSLEYVNGGYGVKNPLLSCSLNPPDVDSTPAPSARSGEFICRTCNKKFTLQRLLNRHVKCHSELKRYLCTVCAKGFNDTFDLKRHTRTHTGVRPYKCDHCEKSFTQRCSLESHLRKVHGQSHTYGYKQRRAKVFVCEDCGYSHANYDDYISHLRITHPLSAALLKLTSPMMGGNANSSSASPTSIVEFVGRQGMC</sequence>
<organism evidence="1 2">
    <name type="scientific">Rhabditophanes sp. KR3021</name>
    <dbReference type="NCBI Taxonomy" id="114890"/>
    <lineage>
        <taxon>Eukaryota</taxon>
        <taxon>Metazoa</taxon>
        <taxon>Ecdysozoa</taxon>
        <taxon>Nematoda</taxon>
        <taxon>Chromadorea</taxon>
        <taxon>Rhabditida</taxon>
        <taxon>Tylenchina</taxon>
        <taxon>Panagrolaimomorpha</taxon>
        <taxon>Strongyloidoidea</taxon>
        <taxon>Alloionematidae</taxon>
        <taxon>Rhabditophanes</taxon>
    </lineage>
</organism>
<reference evidence="2" key="1">
    <citation type="submission" date="2016-11" db="UniProtKB">
        <authorList>
            <consortium name="WormBaseParasite"/>
        </authorList>
    </citation>
    <scope>IDENTIFICATION</scope>
    <source>
        <strain evidence="2">KR3021</strain>
    </source>
</reference>
<evidence type="ECO:0000313" key="1">
    <source>
        <dbReference type="Proteomes" id="UP000095286"/>
    </source>
</evidence>